<name>B3PLE7_CELJU</name>
<feature type="domain" description="Extradiol ring-cleavage dioxygenase class III enzyme subunit B" evidence="6">
    <location>
        <begin position="28"/>
        <end position="243"/>
    </location>
</feature>
<evidence type="ECO:0000256" key="4">
    <source>
        <dbReference type="ARBA" id="ARBA00022833"/>
    </source>
</evidence>
<reference evidence="7 8" key="1">
    <citation type="journal article" date="2008" name="J. Bacteriol.">
        <title>Insights into plant cell wall degradation from the genome sequence of the soil bacterium Cellvibrio japonicus.</title>
        <authorList>
            <person name="Deboy R.T."/>
            <person name="Mongodin E.F."/>
            <person name="Fouts D.E."/>
            <person name="Tailford L.E."/>
            <person name="Khouri H."/>
            <person name="Emerson J.B."/>
            <person name="Mohamoud Y."/>
            <person name="Watkins K."/>
            <person name="Henrissat B."/>
            <person name="Gilbert H.J."/>
            <person name="Nelson K.E."/>
        </authorList>
    </citation>
    <scope>NUCLEOTIDE SEQUENCE [LARGE SCALE GENOMIC DNA]</scope>
    <source>
        <strain evidence="7 8">Ueda107</strain>
    </source>
</reference>
<keyword evidence="3" id="KW-0479">Metal-binding</keyword>
<dbReference type="CDD" id="cd07363">
    <property type="entry name" value="45_DOPA_Dioxygenase"/>
    <property type="match status" value="1"/>
</dbReference>
<keyword evidence="5" id="KW-0560">Oxidoreductase</keyword>
<evidence type="ECO:0000256" key="3">
    <source>
        <dbReference type="ARBA" id="ARBA00022723"/>
    </source>
</evidence>
<evidence type="ECO:0000256" key="1">
    <source>
        <dbReference type="ARBA" id="ARBA00001947"/>
    </source>
</evidence>
<accession>B3PLE7</accession>
<dbReference type="RefSeq" id="WP_012486619.1">
    <property type="nucleotide sequence ID" value="NC_010995.1"/>
</dbReference>
<dbReference type="KEGG" id="cja:CJA_0971"/>
<evidence type="ECO:0000256" key="2">
    <source>
        <dbReference type="ARBA" id="ARBA00007581"/>
    </source>
</evidence>
<comment type="similarity">
    <text evidence="2">Belongs to the DODA-type extradiol aromatic ring-opening dioxygenase family.</text>
</comment>
<dbReference type="Gene3D" id="3.40.830.10">
    <property type="entry name" value="LigB-like"/>
    <property type="match status" value="1"/>
</dbReference>
<dbReference type="AlphaFoldDB" id="B3PLE7"/>
<dbReference type="STRING" id="498211.CJA_0971"/>
<dbReference type="HOGENOM" id="CLU_046582_0_0_6"/>
<dbReference type="Proteomes" id="UP000001036">
    <property type="component" value="Chromosome"/>
</dbReference>
<keyword evidence="4" id="KW-0862">Zinc</keyword>
<dbReference type="EMBL" id="CP000934">
    <property type="protein sequence ID" value="ACE85523.1"/>
    <property type="molecule type" value="Genomic_DNA"/>
</dbReference>
<dbReference type="PANTHER" id="PTHR30096:SF0">
    <property type="entry name" value="4,5-DOPA DIOXYGENASE EXTRADIOL-LIKE PROTEIN"/>
    <property type="match status" value="1"/>
</dbReference>
<keyword evidence="7" id="KW-0223">Dioxygenase</keyword>
<dbReference type="GO" id="GO:0008270">
    <property type="term" value="F:zinc ion binding"/>
    <property type="evidence" value="ECO:0007669"/>
    <property type="project" value="InterPro"/>
</dbReference>
<dbReference type="eggNOG" id="COG3384">
    <property type="taxonomic scope" value="Bacteria"/>
</dbReference>
<evidence type="ECO:0000256" key="5">
    <source>
        <dbReference type="ARBA" id="ARBA00023002"/>
    </source>
</evidence>
<sequence>MAQVMPVVFVPHGGGPMPLLGDANHHSLAAFLRNLSHSLPEPQAILVITAHWEAPLASISSAAAPGMLYDYYGFPAESYEFHYPAPGSPALAQQVLDLLRLQGIAAQLDAERDYDHGTFVPLMLAYPAAQIPVVQLSLVHSLEPALHIAIGKALAPLREQGVLILGSGMSFHNMRAFFSGDPAVTPKSLAFHQWLSGTMGETDVAVTEQQLVHWQAGPQARFSHPREEHLLPLLVCFGAASAAGQPAQQVYEGLFFNTWIAGYRWG</sequence>
<keyword evidence="8" id="KW-1185">Reference proteome</keyword>
<evidence type="ECO:0000313" key="7">
    <source>
        <dbReference type="EMBL" id="ACE85523.1"/>
    </source>
</evidence>
<dbReference type="InterPro" id="IPR004183">
    <property type="entry name" value="Xdiol_dOase_suB"/>
</dbReference>
<dbReference type="Pfam" id="PF02900">
    <property type="entry name" value="LigB"/>
    <property type="match status" value="1"/>
</dbReference>
<protein>
    <submittedName>
        <fullName evidence="7">Catalytic LigB subunit of aromatic ring-opening dioxygenase</fullName>
    </submittedName>
</protein>
<dbReference type="GO" id="GO:0016702">
    <property type="term" value="F:oxidoreductase activity, acting on single donors with incorporation of molecular oxygen, incorporation of two atoms of oxygen"/>
    <property type="evidence" value="ECO:0007669"/>
    <property type="project" value="UniProtKB-ARBA"/>
</dbReference>
<dbReference type="PIRSF" id="PIRSF006157">
    <property type="entry name" value="Doxgns_DODA"/>
    <property type="match status" value="1"/>
</dbReference>
<dbReference type="GO" id="GO:0008198">
    <property type="term" value="F:ferrous iron binding"/>
    <property type="evidence" value="ECO:0007669"/>
    <property type="project" value="InterPro"/>
</dbReference>
<proteinExistence type="inferred from homology"/>
<comment type="cofactor">
    <cofactor evidence="1">
        <name>Zn(2+)</name>
        <dbReference type="ChEBI" id="CHEBI:29105"/>
    </cofactor>
</comment>
<dbReference type="InterPro" id="IPR014436">
    <property type="entry name" value="Extradiol_dOase_DODA"/>
</dbReference>
<organism evidence="7 8">
    <name type="scientific">Cellvibrio japonicus (strain Ueda107)</name>
    <name type="common">Pseudomonas fluorescens subsp. cellulosa</name>
    <dbReference type="NCBI Taxonomy" id="498211"/>
    <lineage>
        <taxon>Bacteria</taxon>
        <taxon>Pseudomonadati</taxon>
        <taxon>Pseudomonadota</taxon>
        <taxon>Gammaproteobacteria</taxon>
        <taxon>Cellvibrionales</taxon>
        <taxon>Cellvibrionaceae</taxon>
        <taxon>Cellvibrio</taxon>
    </lineage>
</organism>
<dbReference type="PANTHER" id="PTHR30096">
    <property type="entry name" value="4,5-DOPA DIOXYGENASE EXTRADIOL-LIKE PROTEIN"/>
    <property type="match status" value="1"/>
</dbReference>
<evidence type="ECO:0000259" key="6">
    <source>
        <dbReference type="Pfam" id="PF02900"/>
    </source>
</evidence>
<dbReference type="OrthoDB" id="9790889at2"/>
<gene>
    <name evidence="7" type="ordered locus">CJA_0971</name>
</gene>
<dbReference type="SUPFAM" id="SSF53213">
    <property type="entry name" value="LigB-like"/>
    <property type="match status" value="1"/>
</dbReference>
<evidence type="ECO:0000313" key="8">
    <source>
        <dbReference type="Proteomes" id="UP000001036"/>
    </source>
</evidence>